<proteinExistence type="predicted"/>
<dbReference type="AlphaFoldDB" id="A0A199VBA3"/>
<reference evidence="2 3" key="1">
    <citation type="journal article" date="2016" name="DNA Res.">
        <title>The draft genome of MD-2 pineapple using hybrid error correction of long reads.</title>
        <authorList>
            <person name="Redwan R.M."/>
            <person name="Saidin A."/>
            <person name="Kumar S.V."/>
        </authorList>
    </citation>
    <scope>NUCLEOTIDE SEQUENCE [LARGE SCALE GENOMIC DNA]</scope>
    <source>
        <strain evidence="3">cv. MD2</strain>
        <tissue evidence="2">Leaf</tissue>
    </source>
</reference>
<dbReference type="InterPro" id="IPR026960">
    <property type="entry name" value="RVT-Znf"/>
</dbReference>
<dbReference type="PANTHER" id="PTHR36617">
    <property type="entry name" value="PROTEIN, PUTATIVE-RELATED"/>
    <property type="match status" value="1"/>
</dbReference>
<feature type="domain" description="Reverse transcriptase zinc-binding" evidence="1">
    <location>
        <begin position="71"/>
        <end position="148"/>
    </location>
</feature>
<dbReference type="Proteomes" id="UP000092600">
    <property type="component" value="Unassembled WGS sequence"/>
</dbReference>
<dbReference type="PANTHER" id="PTHR36617:SF15">
    <property type="entry name" value="REVERSE TRANSCRIPTASE ZINC-BINDING DOMAIN-CONTAINING PROTEIN"/>
    <property type="match status" value="1"/>
</dbReference>
<evidence type="ECO:0000259" key="1">
    <source>
        <dbReference type="Pfam" id="PF13966"/>
    </source>
</evidence>
<accession>A0A199VBA3</accession>
<comment type="caution">
    <text evidence="2">The sequence shown here is derived from an EMBL/GenBank/DDBJ whole genome shotgun (WGS) entry which is preliminary data.</text>
</comment>
<name>A0A199VBA3_ANACO</name>
<evidence type="ECO:0000313" key="3">
    <source>
        <dbReference type="Proteomes" id="UP000092600"/>
    </source>
</evidence>
<gene>
    <name evidence="2" type="ORF">ACMD2_09208</name>
</gene>
<feature type="non-terminal residue" evidence="2">
    <location>
        <position position="148"/>
    </location>
</feature>
<evidence type="ECO:0000313" key="2">
    <source>
        <dbReference type="EMBL" id="OAY74397.1"/>
    </source>
</evidence>
<dbReference type="EMBL" id="LSRQ01002421">
    <property type="protein sequence ID" value="OAY74397.1"/>
    <property type="molecule type" value="Genomic_DNA"/>
</dbReference>
<dbReference type="Pfam" id="PF13966">
    <property type="entry name" value="zf-RVT"/>
    <property type="match status" value="1"/>
</dbReference>
<organism evidence="2 3">
    <name type="scientific">Ananas comosus</name>
    <name type="common">Pineapple</name>
    <name type="synonym">Ananas ananas</name>
    <dbReference type="NCBI Taxonomy" id="4615"/>
    <lineage>
        <taxon>Eukaryota</taxon>
        <taxon>Viridiplantae</taxon>
        <taxon>Streptophyta</taxon>
        <taxon>Embryophyta</taxon>
        <taxon>Tracheophyta</taxon>
        <taxon>Spermatophyta</taxon>
        <taxon>Magnoliopsida</taxon>
        <taxon>Liliopsida</taxon>
        <taxon>Poales</taxon>
        <taxon>Bromeliaceae</taxon>
        <taxon>Bromelioideae</taxon>
        <taxon>Ananas</taxon>
    </lineage>
</organism>
<protein>
    <submittedName>
        <fullName evidence="2">Putative ribonuclease H protein</fullName>
    </submittedName>
</protein>
<sequence>MKSSSGEPFTFWETGRLSTSGLTDGVVTRRESPSGQGLTPSYLALRERISTFKLKHRSDRVQWRWSSDGRFTVKSVYSLLNDGGLRDARSSKIWGLRVPLKVKVFTWIVLKKRPLTADNLLKRGWSGNTVCMLCGSEEETVDHLFVQC</sequence>